<evidence type="ECO:0000313" key="1">
    <source>
        <dbReference type="EMBL" id="KAA3474306.1"/>
    </source>
</evidence>
<organism evidence="1 2">
    <name type="scientific">Gossypium australe</name>
    <dbReference type="NCBI Taxonomy" id="47621"/>
    <lineage>
        <taxon>Eukaryota</taxon>
        <taxon>Viridiplantae</taxon>
        <taxon>Streptophyta</taxon>
        <taxon>Embryophyta</taxon>
        <taxon>Tracheophyta</taxon>
        <taxon>Spermatophyta</taxon>
        <taxon>Magnoliopsida</taxon>
        <taxon>eudicotyledons</taxon>
        <taxon>Gunneridae</taxon>
        <taxon>Pentapetalae</taxon>
        <taxon>rosids</taxon>
        <taxon>malvids</taxon>
        <taxon>Malvales</taxon>
        <taxon>Malvaceae</taxon>
        <taxon>Malvoideae</taxon>
        <taxon>Gossypium</taxon>
    </lineage>
</organism>
<dbReference type="OrthoDB" id="786614at2759"/>
<dbReference type="GO" id="GO:0006508">
    <property type="term" value="P:proteolysis"/>
    <property type="evidence" value="ECO:0007669"/>
    <property type="project" value="UniProtKB-KW"/>
</dbReference>
<dbReference type="AlphaFoldDB" id="A0A5B6VZ77"/>
<gene>
    <name evidence="1" type="ORF">EPI10_024606</name>
</gene>
<sequence length="119" mass="14133">MKHGSVAERLRLNGVKTFKMPTERILEDLDCIPEQKLKGTVYLLREKAYRWWQSIVRGTQAGHLIWEYFQEAFQNKYVGTRYVEARRLKEIRLCQDMMLNFLGVTAISKEWSTWSMTNA</sequence>
<dbReference type="Proteomes" id="UP000325315">
    <property type="component" value="Unassembled WGS sequence"/>
</dbReference>
<name>A0A5B6VZ77_9ROSI</name>
<protein>
    <submittedName>
        <fullName evidence="1">ATP-dependent zinc metalloprotease FtsH</fullName>
    </submittedName>
</protein>
<comment type="caution">
    <text evidence="1">The sequence shown here is derived from an EMBL/GenBank/DDBJ whole genome shotgun (WGS) entry which is preliminary data.</text>
</comment>
<keyword evidence="1" id="KW-0645">Protease</keyword>
<reference evidence="2" key="1">
    <citation type="journal article" date="2019" name="Plant Biotechnol. J.">
        <title>Genome sequencing of the Australian wild diploid species Gossypium australe highlights disease resistance and delayed gland morphogenesis.</title>
        <authorList>
            <person name="Cai Y."/>
            <person name="Cai X."/>
            <person name="Wang Q."/>
            <person name="Wang P."/>
            <person name="Zhang Y."/>
            <person name="Cai C."/>
            <person name="Xu Y."/>
            <person name="Wang K."/>
            <person name="Zhou Z."/>
            <person name="Wang C."/>
            <person name="Geng S."/>
            <person name="Li B."/>
            <person name="Dong Q."/>
            <person name="Hou Y."/>
            <person name="Wang H."/>
            <person name="Ai P."/>
            <person name="Liu Z."/>
            <person name="Yi F."/>
            <person name="Sun M."/>
            <person name="An G."/>
            <person name="Cheng J."/>
            <person name="Zhang Y."/>
            <person name="Shi Q."/>
            <person name="Xie Y."/>
            <person name="Shi X."/>
            <person name="Chang Y."/>
            <person name="Huang F."/>
            <person name="Chen Y."/>
            <person name="Hong S."/>
            <person name="Mi L."/>
            <person name="Sun Q."/>
            <person name="Zhang L."/>
            <person name="Zhou B."/>
            <person name="Peng R."/>
            <person name="Zhang X."/>
            <person name="Liu F."/>
        </authorList>
    </citation>
    <scope>NUCLEOTIDE SEQUENCE [LARGE SCALE GENOMIC DNA]</scope>
    <source>
        <strain evidence="2">cv. PA1801</strain>
    </source>
</reference>
<keyword evidence="1" id="KW-0482">Metalloprotease</keyword>
<accession>A0A5B6VZ77</accession>
<dbReference type="EMBL" id="SMMG02000005">
    <property type="protein sequence ID" value="KAA3474306.1"/>
    <property type="molecule type" value="Genomic_DNA"/>
</dbReference>
<keyword evidence="1" id="KW-0378">Hydrolase</keyword>
<proteinExistence type="predicted"/>
<evidence type="ECO:0000313" key="2">
    <source>
        <dbReference type="Proteomes" id="UP000325315"/>
    </source>
</evidence>
<keyword evidence="2" id="KW-1185">Reference proteome</keyword>
<dbReference type="GO" id="GO:0008237">
    <property type="term" value="F:metallopeptidase activity"/>
    <property type="evidence" value="ECO:0007669"/>
    <property type="project" value="UniProtKB-KW"/>
</dbReference>
<dbReference type="PANTHER" id="PTHR34482">
    <property type="entry name" value="DNA DAMAGE-INDUCIBLE PROTEIN 1-LIKE"/>
    <property type="match status" value="1"/>
</dbReference>
<dbReference type="PANTHER" id="PTHR34482:SF36">
    <property type="entry name" value="RETROTRANSPOSON GAG DOMAIN-CONTAINING PROTEIN"/>
    <property type="match status" value="1"/>
</dbReference>